<dbReference type="EMBL" id="JBBJCI010000040">
    <property type="protein sequence ID" value="KAK7249648.1"/>
    <property type="molecule type" value="Genomic_DNA"/>
</dbReference>
<evidence type="ECO:0000256" key="8">
    <source>
        <dbReference type="ARBA" id="ARBA00022917"/>
    </source>
</evidence>
<dbReference type="InterPro" id="IPR050611">
    <property type="entry name" value="ABCF"/>
</dbReference>
<accession>A0ABR1G929</accession>
<dbReference type="PANTHER" id="PTHR19211">
    <property type="entry name" value="ATP-BINDING TRANSPORT PROTEIN-RELATED"/>
    <property type="match status" value="1"/>
</dbReference>
<evidence type="ECO:0000259" key="10">
    <source>
        <dbReference type="PROSITE" id="PS50893"/>
    </source>
</evidence>
<sequence length="680" mass="75549">MSMNAIPEPVQPASLELVLADYIKAEGVEVAETYKPILAYISNLASNQCLAETFHMFEWEKTCQAYLEPIMDAEKAAVVTKKFMDESEKRLAGFPGAEELMKLRACFVDHDIDGSDANTPTIDFCLQEPILAPLGREKIHAKLLEMEFTEELIEKPICNLSGGWKMKLALARAVLLNADLLLLDEPTNHLGVQKQAWLCDFLTGPACEHVTTLVVSHDSKFLNKVLTDVIHYENMRLKRYTGNLDQFVEKCPMAKAYFSIHDTEMKFTFPVPGPLEGVKSKTKAIIQAKNISFTYPGAKKPTLSDVSCQLSQASRVACIGPNGAGKSTLIKALVGETKPDAGSPEIYRHQNCRVAYVAQTPRAELDEAGNATGERQIIFEKMEPLKAGQKPPPTDIQNGIFPDCVRQIKQLVGRRRSRHGDHEYEVKWAKQDGTSMEDSKNLYLPKVVLESNGFFKLMKAIDDKIAAEAGNVKPSRRAASRSTGDFGLMEEFGTYGKMKNLSGGQKVKCVIGASMWFCPHLVILDEPTNYLDRDSLGARSRAIKDFEGGVLMISHNAEFFGDIAPEIWEIPGDQKVHISGAERRTSSTLGNKIESVTKAADVDRDMIKLMTKKLKGLKERLKKGDGSVEDEIFELEDKLDAANAMMKKEKEAAKAEKEAQKKLNKKEKAPADKKKATKKK</sequence>
<dbReference type="PROSITE" id="PS50893">
    <property type="entry name" value="ABC_TRANSPORTER_2"/>
    <property type="match status" value="2"/>
</dbReference>
<evidence type="ECO:0000256" key="1">
    <source>
        <dbReference type="ARBA" id="ARBA00004496"/>
    </source>
</evidence>
<dbReference type="InterPro" id="IPR017871">
    <property type="entry name" value="ABC_transporter-like_CS"/>
</dbReference>
<dbReference type="Proteomes" id="UP001363151">
    <property type="component" value="Unassembled WGS sequence"/>
</dbReference>
<dbReference type="Gene3D" id="3.40.50.300">
    <property type="entry name" value="P-loop containing nucleotide triphosphate hydrolases"/>
    <property type="match status" value="2"/>
</dbReference>
<evidence type="ECO:0000256" key="2">
    <source>
        <dbReference type="ARBA" id="ARBA00004815"/>
    </source>
</evidence>
<feature type="region of interest" description="Disordered" evidence="9">
    <location>
        <begin position="646"/>
        <end position="680"/>
    </location>
</feature>
<dbReference type="Pfam" id="PF00005">
    <property type="entry name" value="ABC_tran"/>
    <property type="match status" value="2"/>
</dbReference>
<dbReference type="InterPro" id="IPR027417">
    <property type="entry name" value="P-loop_NTPase"/>
</dbReference>
<keyword evidence="8" id="KW-0648">Protein biosynthesis</keyword>
<reference evidence="11 12" key="1">
    <citation type="submission" date="2024-03" db="EMBL/GenBank/DDBJ databases">
        <title>Aureococcus anophagefferens CCMP1851 and Kratosvirus quantuckense: Draft genome of a second virus-susceptible host strain in the model system.</title>
        <authorList>
            <person name="Chase E."/>
            <person name="Truchon A.R."/>
            <person name="Schepens W."/>
            <person name="Wilhelm S.W."/>
        </authorList>
    </citation>
    <scope>NUCLEOTIDE SEQUENCE [LARGE SCALE GENOMIC DNA]</scope>
    <source>
        <strain evidence="11 12">CCMP1851</strain>
    </source>
</reference>
<comment type="subcellular location">
    <subcellularLocation>
        <location evidence="1">Cytoplasm</location>
    </subcellularLocation>
</comment>
<keyword evidence="12" id="KW-1185">Reference proteome</keyword>
<keyword evidence="5" id="KW-0547">Nucleotide-binding</keyword>
<evidence type="ECO:0000256" key="5">
    <source>
        <dbReference type="ARBA" id="ARBA00022741"/>
    </source>
</evidence>
<proteinExistence type="predicted"/>
<dbReference type="InterPro" id="IPR003439">
    <property type="entry name" value="ABC_transporter-like_ATP-bd"/>
</dbReference>
<dbReference type="PROSITE" id="PS00211">
    <property type="entry name" value="ABC_TRANSPORTER_1"/>
    <property type="match status" value="1"/>
</dbReference>
<evidence type="ECO:0000313" key="12">
    <source>
        <dbReference type="Proteomes" id="UP001363151"/>
    </source>
</evidence>
<dbReference type="PANTHER" id="PTHR19211:SF5">
    <property type="entry name" value="ELONGATION FACTOR 3A-RELATED"/>
    <property type="match status" value="1"/>
</dbReference>
<dbReference type="InterPro" id="IPR003593">
    <property type="entry name" value="AAA+_ATPase"/>
</dbReference>
<keyword evidence="6" id="KW-0251">Elongation factor</keyword>
<name>A0ABR1G929_AURAN</name>
<comment type="pathway">
    <text evidence="2">Protein biosynthesis; polypeptide chain elongation.</text>
</comment>
<keyword evidence="4" id="KW-0677">Repeat</keyword>
<evidence type="ECO:0000256" key="4">
    <source>
        <dbReference type="ARBA" id="ARBA00022737"/>
    </source>
</evidence>
<organism evidence="11 12">
    <name type="scientific">Aureococcus anophagefferens</name>
    <name type="common">Harmful bloom alga</name>
    <dbReference type="NCBI Taxonomy" id="44056"/>
    <lineage>
        <taxon>Eukaryota</taxon>
        <taxon>Sar</taxon>
        <taxon>Stramenopiles</taxon>
        <taxon>Ochrophyta</taxon>
        <taxon>Pelagophyceae</taxon>
        <taxon>Pelagomonadales</taxon>
        <taxon>Pelagomonadaceae</taxon>
        <taxon>Aureococcus</taxon>
    </lineage>
</organism>
<dbReference type="InterPro" id="IPR047038">
    <property type="entry name" value="eEF3_chromodomain-like_sf"/>
</dbReference>
<feature type="domain" description="ABC transporter" evidence="10">
    <location>
        <begin position="10"/>
        <end position="260"/>
    </location>
</feature>
<evidence type="ECO:0000256" key="6">
    <source>
        <dbReference type="ARBA" id="ARBA00022768"/>
    </source>
</evidence>
<dbReference type="Gene3D" id="2.40.50.990">
    <property type="match status" value="1"/>
</dbReference>
<feature type="compositionally biased region" description="Basic and acidic residues" evidence="9">
    <location>
        <begin position="646"/>
        <end position="674"/>
    </location>
</feature>
<protein>
    <submittedName>
        <fullName evidence="11">ATPase</fullName>
    </submittedName>
</protein>
<comment type="caution">
    <text evidence="11">The sequence shown here is derived from an EMBL/GenBank/DDBJ whole genome shotgun (WGS) entry which is preliminary data.</text>
</comment>
<evidence type="ECO:0000313" key="11">
    <source>
        <dbReference type="EMBL" id="KAK7249648.1"/>
    </source>
</evidence>
<dbReference type="SMART" id="SM00382">
    <property type="entry name" value="AAA"/>
    <property type="match status" value="1"/>
</dbReference>
<keyword evidence="3" id="KW-0963">Cytoplasm</keyword>
<keyword evidence="7" id="KW-0067">ATP-binding</keyword>
<evidence type="ECO:0000256" key="7">
    <source>
        <dbReference type="ARBA" id="ARBA00022840"/>
    </source>
</evidence>
<feature type="domain" description="ABC transporter" evidence="10">
    <location>
        <begin position="286"/>
        <end position="597"/>
    </location>
</feature>
<evidence type="ECO:0000256" key="9">
    <source>
        <dbReference type="SAM" id="MobiDB-lite"/>
    </source>
</evidence>
<gene>
    <name evidence="11" type="ORF">SO694_00004260</name>
</gene>
<dbReference type="SUPFAM" id="SSF52540">
    <property type="entry name" value="P-loop containing nucleoside triphosphate hydrolases"/>
    <property type="match status" value="2"/>
</dbReference>
<evidence type="ECO:0000256" key="3">
    <source>
        <dbReference type="ARBA" id="ARBA00022490"/>
    </source>
</evidence>